<dbReference type="InterPro" id="IPR050553">
    <property type="entry name" value="Thioredoxin_ResA/DsbE_sf"/>
</dbReference>
<evidence type="ECO:0000313" key="4">
    <source>
        <dbReference type="Proteomes" id="UP000198534"/>
    </source>
</evidence>
<sequence>MQKEPAPNFTLTTLTGETISLSDLRGKVVLLSFWVTWCPSCQADLPQKEIFSRSLEANRFAFYTINVPGREADPNRVAPFVREQGFRFPVLLDDGRSVYDAFQIPSVPTSVLIDPEGMIVGRYDEHTPFLRVVEAIGRLL</sequence>
<dbReference type="Gene3D" id="3.40.30.10">
    <property type="entry name" value="Glutaredoxin"/>
    <property type="match status" value="1"/>
</dbReference>
<dbReference type="PROSITE" id="PS51352">
    <property type="entry name" value="THIOREDOXIN_2"/>
    <property type="match status" value="1"/>
</dbReference>
<name>A0A1H2YMX3_9BACL</name>
<proteinExistence type="predicted"/>
<reference evidence="3 4" key="1">
    <citation type="submission" date="2016-10" db="EMBL/GenBank/DDBJ databases">
        <authorList>
            <person name="de Groot N.N."/>
        </authorList>
    </citation>
    <scope>NUCLEOTIDE SEQUENCE [LARGE SCALE GENOMIC DNA]</scope>
    <source>
        <strain evidence="3 4">DSM 45610</strain>
    </source>
</reference>
<evidence type="ECO:0000259" key="2">
    <source>
        <dbReference type="PROSITE" id="PS51352"/>
    </source>
</evidence>
<dbReference type="GO" id="GO:0016491">
    <property type="term" value="F:oxidoreductase activity"/>
    <property type="evidence" value="ECO:0007669"/>
    <property type="project" value="InterPro"/>
</dbReference>
<gene>
    <name evidence="3" type="ORF">SAMN05444487_109134</name>
</gene>
<dbReference type="SUPFAM" id="SSF52833">
    <property type="entry name" value="Thioredoxin-like"/>
    <property type="match status" value="1"/>
</dbReference>
<evidence type="ECO:0000256" key="1">
    <source>
        <dbReference type="ARBA" id="ARBA00023157"/>
    </source>
</evidence>
<organism evidence="3 4">
    <name type="scientific">Marininema mesophilum</name>
    <dbReference type="NCBI Taxonomy" id="1048340"/>
    <lineage>
        <taxon>Bacteria</taxon>
        <taxon>Bacillati</taxon>
        <taxon>Bacillota</taxon>
        <taxon>Bacilli</taxon>
        <taxon>Bacillales</taxon>
        <taxon>Thermoactinomycetaceae</taxon>
        <taxon>Marininema</taxon>
    </lineage>
</organism>
<dbReference type="PANTHER" id="PTHR42852:SF17">
    <property type="entry name" value="THIOREDOXIN-LIKE PROTEIN HI_1115"/>
    <property type="match status" value="1"/>
</dbReference>
<dbReference type="STRING" id="1048340.SAMN05444487_109134"/>
<dbReference type="PANTHER" id="PTHR42852">
    <property type="entry name" value="THIOL:DISULFIDE INTERCHANGE PROTEIN DSBE"/>
    <property type="match status" value="1"/>
</dbReference>
<dbReference type="InterPro" id="IPR013766">
    <property type="entry name" value="Thioredoxin_domain"/>
</dbReference>
<dbReference type="RefSeq" id="WP_177168001.1">
    <property type="nucleotide sequence ID" value="NZ_FNNQ01000009.1"/>
</dbReference>
<dbReference type="EMBL" id="FNNQ01000009">
    <property type="protein sequence ID" value="SDX06517.1"/>
    <property type="molecule type" value="Genomic_DNA"/>
</dbReference>
<dbReference type="Proteomes" id="UP000198534">
    <property type="component" value="Unassembled WGS sequence"/>
</dbReference>
<dbReference type="InterPro" id="IPR000866">
    <property type="entry name" value="AhpC/TSA"/>
</dbReference>
<feature type="domain" description="Thioredoxin" evidence="2">
    <location>
        <begin position="1"/>
        <end position="140"/>
    </location>
</feature>
<keyword evidence="4" id="KW-1185">Reference proteome</keyword>
<accession>A0A1H2YMX3</accession>
<dbReference type="GO" id="GO:0016209">
    <property type="term" value="F:antioxidant activity"/>
    <property type="evidence" value="ECO:0007669"/>
    <property type="project" value="InterPro"/>
</dbReference>
<dbReference type="InterPro" id="IPR036249">
    <property type="entry name" value="Thioredoxin-like_sf"/>
</dbReference>
<keyword evidence="1" id="KW-1015">Disulfide bond</keyword>
<dbReference type="CDD" id="cd02966">
    <property type="entry name" value="TlpA_like_family"/>
    <property type="match status" value="1"/>
</dbReference>
<evidence type="ECO:0000313" key="3">
    <source>
        <dbReference type="EMBL" id="SDX06517.1"/>
    </source>
</evidence>
<protein>
    <submittedName>
        <fullName evidence="3">Peroxiredoxin</fullName>
    </submittedName>
</protein>
<dbReference type="Pfam" id="PF00578">
    <property type="entry name" value="AhpC-TSA"/>
    <property type="match status" value="1"/>
</dbReference>
<dbReference type="AlphaFoldDB" id="A0A1H2YMX3"/>